<dbReference type="Pfam" id="PF03489">
    <property type="entry name" value="SapB_2"/>
    <property type="match status" value="1"/>
</dbReference>
<feature type="non-terminal residue" evidence="4">
    <location>
        <position position="627"/>
    </location>
</feature>
<dbReference type="PANTHER" id="PTHR11480">
    <property type="entry name" value="SAPOSIN-RELATED"/>
    <property type="match status" value="1"/>
</dbReference>
<dbReference type="Pfam" id="PF05184">
    <property type="entry name" value="SapB_1"/>
    <property type="match status" value="2"/>
</dbReference>
<reference key="2">
    <citation type="submission" date="2011-10" db="EMBL/GenBank/DDBJ databases">
        <title>The genome and transcriptome sequence of Clonorchis sinensis provide insights into the carcinogenic liver fluke.</title>
        <authorList>
            <person name="Wang X."/>
            <person name="Huang Y."/>
            <person name="Chen W."/>
            <person name="Liu H."/>
            <person name="Guo L."/>
            <person name="Chen Y."/>
            <person name="Luo F."/>
            <person name="Zhou W."/>
            <person name="Sun J."/>
            <person name="Mao Q."/>
            <person name="Liang P."/>
            <person name="Zhou C."/>
            <person name="Tian Y."/>
            <person name="Men J."/>
            <person name="Lv X."/>
            <person name="Huang L."/>
            <person name="Zhou J."/>
            <person name="Hu Y."/>
            <person name="Li R."/>
            <person name="Zhang F."/>
            <person name="Lei H."/>
            <person name="Li X."/>
            <person name="Hu X."/>
            <person name="Liang C."/>
            <person name="Xu J."/>
            <person name="Wu Z."/>
            <person name="Yu X."/>
        </authorList>
    </citation>
    <scope>NUCLEOTIDE SEQUENCE</scope>
    <source>
        <strain>Henan</strain>
    </source>
</reference>
<dbReference type="InterPro" id="IPR008139">
    <property type="entry name" value="SaposinB_dom"/>
</dbReference>
<evidence type="ECO:0000313" key="5">
    <source>
        <dbReference type="Proteomes" id="UP000008909"/>
    </source>
</evidence>
<evidence type="ECO:0000313" key="4">
    <source>
        <dbReference type="EMBL" id="GAA57018.1"/>
    </source>
</evidence>
<dbReference type="SMART" id="SM00741">
    <property type="entry name" value="SapB"/>
    <property type="match status" value="2"/>
</dbReference>
<dbReference type="GO" id="GO:0016020">
    <property type="term" value="C:membrane"/>
    <property type="evidence" value="ECO:0007669"/>
    <property type="project" value="GOC"/>
</dbReference>
<dbReference type="PROSITE" id="PS50015">
    <property type="entry name" value="SAP_B"/>
    <property type="match status" value="1"/>
</dbReference>
<feature type="domain" description="Saposin B-type" evidence="3">
    <location>
        <begin position="367"/>
        <end position="449"/>
    </location>
</feature>
<reference evidence="4" key="1">
    <citation type="journal article" date="2011" name="Genome Biol.">
        <title>The draft genome of the carcinogenic human liver fluke Clonorchis sinensis.</title>
        <authorList>
            <person name="Wang X."/>
            <person name="Chen W."/>
            <person name="Huang Y."/>
            <person name="Sun J."/>
            <person name="Men J."/>
            <person name="Liu H."/>
            <person name="Luo F."/>
            <person name="Guo L."/>
            <person name="Lv X."/>
            <person name="Deng C."/>
            <person name="Zhou C."/>
            <person name="Fan Y."/>
            <person name="Li X."/>
            <person name="Huang L."/>
            <person name="Hu Y."/>
            <person name="Liang C."/>
            <person name="Hu X."/>
            <person name="Xu J."/>
            <person name="Yu X."/>
        </authorList>
    </citation>
    <scope>NUCLEOTIDE SEQUENCE [LARGE SCALE GENOMIC DNA]</scope>
    <source>
        <strain evidence="4">Henan</strain>
    </source>
</reference>
<organism evidence="4 5">
    <name type="scientific">Clonorchis sinensis</name>
    <name type="common">Chinese liver fluke</name>
    <dbReference type="NCBI Taxonomy" id="79923"/>
    <lineage>
        <taxon>Eukaryota</taxon>
        <taxon>Metazoa</taxon>
        <taxon>Spiralia</taxon>
        <taxon>Lophotrochozoa</taxon>
        <taxon>Platyhelminthes</taxon>
        <taxon>Trematoda</taxon>
        <taxon>Digenea</taxon>
        <taxon>Opisthorchiida</taxon>
        <taxon>Opisthorchiata</taxon>
        <taxon>Opisthorchiidae</taxon>
        <taxon>Clonorchis</taxon>
    </lineage>
</organism>
<dbReference type="InterPro" id="IPR008373">
    <property type="entry name" value="Saposin"/>
</dbReference>
<dbReference type="EMBL" id="DF144494">
    <property type="protein sequence ID" value="GAA57018.1"/>
    <property type="molecule type" value="Genomic_DNA"/>
</dbReference>
<keyword evidence="1" id="KW-1015">Disulfide bond</keyword>
<dbReference type="InterPro" id="IPR007856">
    <property type="entry name" value="SapB_1"/>
</dbReference>
<dbReference type="PRINTS" id="PR01797">
    <property type="entry name" value="SAPOSIN"/>
</dbReference>
<dbReference type="GO" id="GO:0006665">
    <property type="term" value="P:sphingolipid metabolic process"/>
    <property type="evidence" value="ECO:0007669"/>
    <property type="project" value="InterPro"/>
</dbReference>
<dbReference type="InterPro" id="IPR011001">
    <property type="entry name" value="Saposin-like"/>
</dbReference>
<dbReference type="Gene3D" id="1.10.225.10">
    <property type="entry name" value="Saposin-like"/>
    <property type="match status" value="2"/>
</dbReference>
<dbReference type="SUPFAM" id="SSF47862">
    <property type="entry name" value="Saposin"/>
    <property type="match status" value="2"/>
</dbReference>
<dbReference type="PANTHER" id="PTHR11480:SF3">
    <property type="entry name" value="BCDNA.GH08312"/>
    <property type="match status" value="1"/>
</dbReference>
<gene>
    <name evidence="4" type="ORF">CLF_112006</name>
</gene>
<dbReference type="Proteomes" id="UP000008909">
    <property type="component" value="Unassembled WGS sequence"/>
</dbReference>
<accession>G7YVN8</accession>
<keyword evidence="2" id="KW-0325">Glycoprotein</keyword>
<proteinExistence type="predicted"/>
<evidence type="ECO:0000256" key="2">
    <source>
        <dbReference type="ARBA" id="ARBA00023180"/>
    </source>
</evidence>
<evidence type="ECO:0000256" key="1">
    <source>
        <dbReference type="ARBA" id="ARBA00023157"/>
    </source>
</evidence>
<name>G7YVN8_CLOSI</name>
<dbReference type="InterPro" id="IPR051428">
    <property type="entry name" value="Sphingo_Act-Surfact_Prot"/>
</dbReference>
<keyword evidence="5" id="KW-1185">Reference proteome</keyword>
<dbReference type="AlphaFoldDB" id="G7YVN8"/>
<protein>
    <submittedName>
        <fullName evidence="4">Proactivator polypeptide</fullName>
    </submittedName>
</protein>
<dbReference type="GO" id="GO:0005764">
    <property type="term" value="C:lysosome"/>
    <property type="evidence" value="ECO:0007669"/>
    <property type="project" value="InterPro"/>
</dbReference>
<sequence>MRRRRRNRPTAFSLKDKIETGNPQVIEYGCLKPTDPYSAPATSPHPVLERRNYERPITHLDLTRMFVNPCRRTGDRLSPGSYRPIGLGEISEANHHKSLPSATRNPLKVFLRGPLLSLIYVKHLSGGLSCLCLLFADDFKSWSFNTSALQMDVGAVKQYPPDWQLTLDDKKCIHTSFRKGSPNIFACMARTERRHHEDRYQKLAVLDRFPLEYCRLRGELMFAYALLERDSTKGAFTVDPTNTRNGHDRKISSSERTILSGNNLSHIGWLLHGIASIRWLFTLHMVLRLDIPGCFRTRPGMKKAHVQRMTHSQGHQRYLTFRVAGERKPLNDTNKTEAETLGESLDPCVDVAMRLQNVTSGKHLNFGSTLCDDCQKVVQDIRALIADNATSDAIASKLNAVICANIPEQLQNYCKETIKVHVRPVLDLINRQISPQDICALLGLCPKQRNMDARISNFLVTTHAACPNETKFSWISRPSARHPKWTSRSRIERIMSKMTDKPSGSQCVAVLSQIRVSLKNPSQQAKIKENIDREVCNPLPTFLRTMCNNAVNEHFDEMMEHLDKVDLKKVCAMFGMPPDYLQNLSPPSIPTASIPGVCEVCEMVVAKVIEMTLKGATEKQITEALDR</sequence>
<dbReference type="InterPro" id="IPR008138">
    <property type="entry name" value="SapB_2"/>
</dbReference>
<evidence type="ECO:0000259" key="3">
    <source>
        <dbReference type="PROSITE" id="PS50015"/>
    </source>
</evidence>